<feature type="compositionally biased region" description="Polar residues" evidence="1">
    <location>
        <begin position="105"/>
        <end position="116"/>
    </location>
</feature>
<feature type="compositionally biased region" description="Low complexity" evidence="1">
    <location>
        <begin position="128"/>
        <end position="143"/>
    </location>
</feature>
<evidence type="ECO:0000256" key="1">
    <source>
        <dbReference type="SAM" id="MobiDB-lite"/>
    </source>
</evidence>
<organism evidence="2 3">
    <name type="scientific">Elsinoe batatas</name>
    <dbReference type="NCBI Taxonomy" id="2601811"/>
    <lineage>
        <taxon>Eukaryota</taxon>
        <taxon>Fungi</taxon>
        <taxon>Dikarya</taxon>
        <taxon>Ascomycota</taxon>
        <taxon>Pezizomycotina</taxon>
        <taxon>Dothideomycetes</taxon>
        <taxon>Dothideomycetidae</taxon>
        <taxon>Myriangiales</taxon>
        <taxon>Elsinoaceae</taxon>
        <taxon>Elsinoe</taxon>
    </lineage>
</organism>
<proteinExistence type="predicted"/>
<feature type="compositionally biased region" description="Basic and acidic residues" evidence="1">
    <location>
        <begin position="18"/>
        <end position="52"/>
    </location>
</feature>
<evidence type="ECO:0000313" key="3">
    <source>
        <dbReference type="Proteomes" id="UP000809789"/>
    </source>
</evidence>
<reference evidence="2" key="1">
    <citation type="submission" date="2021-07" db="EMBL/GenBank/DDBJ databases">
        <title>Elsinoe batatas strain:CRI-CJ2 Genome sequencing and assembly.</title>
        <authorList>
            <person name="Huang L."/>
        </authorList>
    </citation>
    <scope>NUCLEOTIDE SEQUENCE</scope>
    <source>
        <strain evidence="2">CRI-CJ2</strain>
    </source>
</reference>
<comment type="caution">
    <text evidence="2">The sequence shown here is derived from an EMBL/GenBank/DDBJ whole genome shotgun (WGS) entry which is preliminary data.</text>
</comment>
<feature type="compositionally biased region" description="Polar residues" evidence="1">
    <location>
        <begin position="1"/>
        <end position="13"/>
    </location>
</feature>
<dbReference type="AlphaFoldDB" id="A0A8K0KZL3"/>
<feature type="region of interest" description="Disordered" evidence="1">
    <location>
        <begin position="1"/>
        <end position="176"/>
    </location>
</feature>
<keyword evidence="3" id="KW-1185">Reference proteome</keyword>
<dbReference type="Proteomes" id="UP000809789">
    <property type="component" value="Unassembled WGS sequence"/>
</dbReference>
<dbReference type="EMBL" id="JAESVG020000010">
    <property type="protein sequence ID" value="KAG8623123.1"/>
    <property type="molecule type" value="Genomic_DNA"/>
</dbReference>
<name>A0A8K0KZL3_9PEZI</name>
<sequence length="210" mass="23136">MEAFLNSTPSSSGPADPPESRPKTVKFDNDFVDITDRRDNNLEALDRRKSTSDEASSGRYSKGPVLRLFSTHGQGKADPLHSKLTQLFRTKSTPSTSESESDKSAANSWMTAKLKQSSSTLPRRRRPTLSSKGSSSQYTQESKSSAEDEGHTRTSDAGEDADFPCEPLRSGSTVRSETANRAVLTFPLLLGIALNLEHQMLKHFRLTSRK</sequence>
<protein>
    <submittedName>
        <fullName evidence="2">Uncharacterized protein</fullName>
    </submittedName>
</protein>
<evidence type="ECO:0000313" key="2">
    <source>
        <dbReference type="EMBL" id="KAG8623123.1"/>
    </source>
</evidence>
<dbReference type="OrthoDB" id="10450030at2759"/>
<accession>A0A8K0KZL3</accession>
<feature type="compositionally biased region" description="Basic and acidic residues" evidence="1">
    <location>
        <begin position="144"/>
        <end position="156"/>
    </location>
</feature>
<gene>
    <name evidence="2" type="ORF">KVT40_008099</name>
</gene>